<reference evidence="1 2" key="1">
    <citation type="submission" date="2019-10" db="EMBL/GenBank/DDBJ databases">
        <title>Two novel species isolated from a subtropical stream in China.</title>
        <authorList>
            <person name="Lu H."/>
        </authorList>
    </citation>
    <scope>NUCLEOTIDE SEQUENCE [LARGE SCALE GENOMIC DNA]</scope>
    <source>
        <strain evidence="1 2">FT29W</strain>
    </source>
</reference>
<dbReference type="Proteomes" id="UP000440498">
    <property type="component" value="Unassembled WGS sequence"/>
</dbReference>
<dbReference type="RefSeq" id="WP_152838253.1">
    <property type="nucleotide sequence ID" value="NZ_WHUG01000004.1"/>
</dbReference>
<proteinExistence type="predicted"/>
<dbReference type="EMBL" id="WHUG01000004">
    <property type="protein sequence ID" value="MQA38932.1"/>
    <property type="molecule type" value="Genomic_DNA"/>
</dbReference>
<organism evidence="1 2">
    <name type="scientific">Rugamonas aquatica</name>
    <dbReference type="NCBI Taxonomy" id="2743357"/>
    <lineage>
        <taxon>Bacteria</taxon>
        <taxon>Pseudomonadati</taxon>
        <taxon>Pseudomonadota</taxon>
        <taxon>Betaproteobacteria</taxon>
        <taxon>Burkholderiales</taxon>
        <taxon>Oxalobacteraceae</taxon>
        <taxon>Telluria group</taxon>
        <taxon>Rugamonas</taxon>
    </lineage>
</organism>
<evidence type="ECO:0000313" key="1">
    <source>
        <dbReference type="EMBL" id="MQA38932.1"/>
    </source>
</evidence>
<evidence type="ECO:0000313" key="2">
    <source>
        <dbReference type="Proteomes" id="UP000440498"/>
    </source>
</evidence>
<dbReference type="AlphaFoldDB" id="A0A6A7N1P7"/>
<accession>A0A6A7N1P7</accession>
<keyword evidence="2" id="KW-1185">Reference proteome</keyword>
<protein>
    <submittedName>
        <fullName evidence="1">Uncharacterized protein</fullName>
    </submittedName>
</protein>
<gene>
    <name evidence="1" type="ORF">GEV02_12270</name>
</gene>
<sequence length="169" mass="17956">MLTRRQLIVTGIGANFAPLIAKAIPMQPLEREKLRRISEELGAHPSVITSVLDRFSTLLPEVEAVLSESLVGDDGFVFRTGDNGEQRGRWRLQALAPGAAASTSLQGVVGLGCPNLAARLAGGAALQFRTGLRMAGLTAMLYEGFETRICLLSATFQDAHPAAALLINS</sequence>
<comment type="caution">
    <text evidence="1">The sequence shown here is derived from an EMBL/GenBank/DDBJ whole genome shotgun (WGS) entry which is preliminary data.</text>
</comment>
<name>A0A6A7N1P7_9BURK</name>